<evidence type="ECO:0000313" key="4">
    <source>
        <dbReference type="Proteomes" id="UP000228934"/>
    </source>
</evidence>
<dbReference type="Pfam" id="PF07686">
    <property type="entry name" value="V-set"/>
    <property type="match status" value="1"/>
</dbReference>
<dbReference type="InterPro" id="IPR013106">
    <property type="entry name" value="Ig_V-set"/>
</dbReference>
<dbReference type="InterPro" id="IPR050150">
    <property type="entry name" value="IgV_Light_Chain"/>
</dbReference>
<dbReference type="AlphaFoldDB" id="A0A2G9QGN1"/>
<dbReference type="EMBL" id="KV994040">
    <property type="protein sequence ID" value="PIO14716.1"/>
    <property type="molecule type" value="Genomic_DNA"/>
</dbReference>
<sequence length="126" mass="13678">MFSLTYLLCVFYLCIGASYGQIVLDQTPGSISVSPEENVVIHCKPSSTLTSGSGSYLHWYQKKGDQPPTLLITYALSRQSGVPDRFSGSRSESPYNDFTLTISGALIEDAANYYCGQSGYSVPLAQ</sequence>
<dbReference type="OrthoDB" id="8908372at2759"/>
<dbReference type="SMART" id="SM00409">
    <property type="entry name" value="IG"/>
    <property type="match status" value="1"/>
</dbReference>
<keyword evidence="4" id="KW-1185">Reference proteome</keyword>
<dbReference type="PROSITE" id="PS50835">
    <property type="entry name" value="IG_LIKE"/>
    <property type="match status" value="1"/>
</dbReference>
<feature type="chain" id="PRO_5013936984" description="Ig-like domain-containing protein" evidence="1">
    <location>
        <begin position="21"/>
        <end position="126"/>
    </location>
</feature>
<evidence type="ECO:0000256" key="1">
    <source>
        <dbReference type="SAM" id="SignalP"/>
    </source>
</evidence>
<dbReference type="InterPro" id="IPR003599">
    <property type="entry name" value="Ig_sub"/>
</dbReference>
<reference evidence="4" key="1">
    <citation type="journal article" date="2017" name="Nat. Commun.">
        <title>The North American bullfrog draft genome provides insight into hormonal regulation of long noncoding RNA.</title>
        <authorList>
            <person name="Hammond S.A."/>
            <person name="Warren R.L."/>
            <person name="Vandervalk B.P."/>
            <person name="Kucuk E."/>
            <person name="Khan H."/>
            <person name="Gibb E.A."/>
            <person name="Pandoh P."/>
            <person name="Kirk H."/>
            <person name="Zhao Y."/>
            <person name="Jones M."/>
            <person name="Mungall A.J."/>
            <person name="Coope R."/>
            <person name="Pleasance S."/>
            <person name="Moore R.A."/>
            <person name="Holt R.A."/>
            <person name="Round J.M."/>
            <person name="Ohora S."/>
            <person name="Walle B.V."/>
            <person name="Veldhoen N."/>
            <person name="Helbing C.C."/>
            <person name="Birol I."/>
        </authorList>
    </citation>
    <scope>NUCLEOTIDE SEQUENCE [LARGE SCALE GENOMIC DNA]</scope>
</reference>
<dbReference type="Gene3D" id="2.60.40.10">
    <property type="entry name" value="Immunoglobulins"/>
    <property type="match status" value="1"/>
</dbReference>
<gene>
    <name evidence="3" type="ORF">AB205_0195610</name>
</gene>
<feature type="signal peptide" evidence="1">
    <location>
        <begin position="1"/>
        <end position="20"/>
    </location>
</feature>
<evidence type="ECO:0000313" key="3">
    <source>
        <dbReference type="EMBL" id="PIO14716.1"/>
    </source>
</evidence>
<proteinExistence type="predicted"/>
<dbReference type="InterPro" id="IPR036179">
    <property type="entry name" value="Ig-like_dom_sf"/>
</dbReference>
<accession>A0A2G9QGN1</accession>
<organism evidence="3 4">
    <name type="scientific">Aquarana catesbeiana</name>
    <name type="common">American bullfrog</name>
    <name type="synonym">Rana catesbeiana</name>
    <dbReference type="NCBI Taxonomy" id="8400"/>
    <lineage>
        <taxon>Eukaryota</taxon>
        <taxon>Metazoa</taxon>
        <taxon>Chordata</taxon>
        <taxon>Craniata</taxon>
        <taxon>Vertebrata</taxon>
        <taxon>Euteleostomi</taxon>
        <taxon>Amphibia</taxon>
        <taxon>Batrachia</taxon>
        <taxon>Anura</taxon>
        <taxon>Neobatrachia</taxon>
        <taxon>Ranoidea</taxon>
        <taxon>Ranidae</taxon>
        <taxon>Aquarana</taxon>
    </lineage>
</organism>
<dbReference type="InterPro" id="IPR007110">
    <property type="entry name" value="Ig-like_dom"/>
</dbReference>
<evidence type="ECO:0000259" key="2">
    <source>
        <dbReference type="PROSITE" id="PS50835"/>
    </source>
</evidence>
<name>A0A2G9QGN1_AQUCT</name>
<keyword evidence="1" id="KW-0732">Signal</keyword>
<dbReference type="InterPro" id="IPR013783">
    <property type="entry name" value="Ig-like_fold"/>
</dbReference>
<dbReference type="Proteomes" id="UP000228934">
    <property type="component" value="Unassembled WGS sequence"/>
</dbReference>
<dbReference type="PANTHER" id="PTHR23267">
    <property type="entry name" value="IMMUNOGLOBULIN LIGHT CHAIN"/>
    <property type="match status" value="1"/>
</dbReference>
<dbReference type="SUPFAM" id="SSF48726">
    <property type="entry name" value="Immunoglobulin"/>
    <property type="match status" value="1"/>
</dbReference>
<dbReference type="SMART" id="SM00406">
    <property type="entry name" value="IGv"/>
    <property type="match status" value="1"/>
</dbReference>
<protein>
    <recommendedName>
        <fullName evidence="2">Ig-like domain-containing protein</fullName>
    </recommendedName>
</protein>
<feature type="domain" description="Ig-like" evidence="2">
    <location>
        <begin position="20"/>
        <end position="115"/>
    </location>
</feature>